<dbReference type="RefSeq" id="WP_223419930.1">
    <property type="nucleotide sequence ID" value="NZ_JAIPME010000002.1"/>
</dbReference>
<dbReference type="InterPro" id="IPR045155">
    <property type="entry name" value="Beta-lactam_cat"/>
</dbReference>
<reference evidence="3 4" key="1">
    <citation type="submission" date="2021-08" db="EMBL/GenBank/DDBJ databases">
        <title>FDA dAtabase for Regulatory Grade micrObial Sequences (FDA-ARGOS): Supporting development and validation of Infectious Disease Dx tests.</title>
        <authorList>
            <person name="Sproer C."/>
            <person name="Gronow S."/>
            <person name="Severitt S."/>
            <person name="Schroder I."/>
            <person name="Tallon L."/>
            <person name="Sadzewicz L."/>
            <person name="Zhao X."/>
            <person name="Boylan J."/>
            <person name="Ott S."/>
            <person name="Bowen H."/>
            <person name="Vavikolanu K."/>
            <person name="Hazen T."/>
            <person name="Aluvathingal J."/>
            <person name="Nadendla S."/>
            <person name="Lowell S."/>
            <person name="Myers T."/>
            <person name="Yan Y."/>
            <person name="Sichtig H."/>
        </authorList>
    </citation>
    <scope>NUCLEOTIDE SEQUENCE [LARGE SCALE GENOMIC DNA]</scope>
    <source>
        <strain evidence="3 4">FDAARGOS_1460</strain>
    </source>
</reference>
<dbReference type="SUPFAM" id="SSF56601">
    <property type="entry name" value="beta-lactamase/transpeptidase-like"/>
    <property type="match status" value="1"/>
</dbReference>
<protein>
    <submittedName>
        <fullName evidence="3">Class A beta-lactamase-related serine hydrolase</fullName>
    </submittedName>
</protein>
<dbReference type="GO" id="GO:0016787">
    <property type="term" value="F:hydrolase activity"/>
    <property type="evidence" value="ECO:0007669"/>
    <property type="project" value="UniProtKB-KW"/>
</dbReference>
<dbReference type="InterPro" id="IPR012338">
    <property type="entry name" value="Beta-lactam/transpept-like"/>
</dbReference>
<dbReference type="Pfam" id="PF13354">
    <property type="entry name" value="Beta-lactamase2"/>
    <property type="match status" value="1"/>
</dbReference>
<evidence type="ECO:0000313" key="4">
    <source>
        <dbReference type="Proteomes" id="UP000734271"/>
    </source>
</evidence>
<dbReference type="PANTHER" id="PTHR35333:SF4">
    <property type="entry name" value="SLR0121 PROTEIN"/>
    <property type="match status" value="1"/>
</dbReference>
<dbReference type="PANTHER" id="PTHR35333">
    <property type="entry name" value="BETA-LACTAMASE"/>
    <property type="match status" value="1"/>
</dbReference>
<name>A0ABS7SZX5_9FIRM</name>
<feature type="signal peptide" evidence="1">
    <location>
        <begin position="1"/>
        <end position="24"/>
    </location>
</feature>
<feature type="chain" id="PRO_5045050472" evidence="1">
    <location>
        <begin position="25"/>
        <end position="435"/>
    </location>
</feature>
<dbReference type="Proteomes" id="UP000734271">
    <property type="component" value="Unassembled WGS sequence"/>
</dbReference>
<keyword evidence="3" id="KW-0378">Hydrolase</keyword>
<proteinExistence type="predicted"/>
<organism evidence="3 4">
    <name type="scientific">Anaerococcus murdochii</name>
    <dbReference type="NCBI Taxonomy" id="411577"/>
    <lineage>
        <taxon>Bacteria</taxon>
        <taxon>Bacillati</taxon>
        <taxon>Bacillota</taxon>
        <taxon>Tissierellia</taxon>
        <taxon>Tissierellales</taxon>
        <taxon>Peptoniphilaceae</taxon>
        <taxon>Anaerococcus</taxon>
    </lineage>
</organism>
<dbReference type="EMBL" id="JAIPME010000002">
    <property type="protein sequence ID" value="MBZ2387090.1"/>
    <property type="molecule type" value="Genomic_DNA"/>
</dbReference>
<evidence type="ECO:0000313" key="3">
    <source>
        <dbReference type="EMBL" id="MBZ2387090.1"/>
    </source>
</evidence>
<feature type="domain" description="Beta-lactamase class A catalytic" evidence="2">
    <location>
        <begin position="107"/>
        <end position="237"/>
    </location>
</feature>
<comment type="caution">
    <text evidence="3">The sequence shown here is derived from an EMBL/GenBank/DDBJ whole genome shotgun (WGS) entry which is preliminary data.</text>
</comment>
<keyword evidence="4" id="KW-1185">Reference proteome</keyword>
<accession>A0ABS7SZX5</accession>
<evidence type="ECO:0000256" key="1">
    <source>
        <dbReference type="SAM" id="SignalP"/>
    </source>
</evidence>
<dbReference type="Gene3D" id="3.40.710.10">
    <property type="entry name" value="DD-peptidase/beta-lactamase superfamily"/>
    <property type="match status" value="1"/>
</dbReference>
<evidence type="ECO:0000259" key="2">
    <source>
        <dbReference type="Pfam" id="PF13354"/>
    </source>
</evidence>
<gene>
    <name evidence="3" type="ORF">K8P03_07325</name>
</gene>
<keyword evidence="1" id="KW-0732">Signal</keyword>
<sequence length="435" mass="49112">MKKIFKILCAFALINLTLIGKSFASDDEKILKDDLYQAVKGTIDGKFYYQVNIKTVYGPSDINIYMANADKDTLPAASTIKPFIGLALLEKVENGQMIYTEEIKKDLDLSLRLSDNDATNRLIEEIGGFEEVNSYIKSFTKNDRTSLNRLMLGKGEENTANAKDLTIALYKIYRNDSEIGQDMAVSLSNSSTKRVKLLKNVNPTYKTMNKTGELAHIENDVALVETGSQAYIISLMTENDDFMDTYNQILLINKLGEKVAKAYEKYEIANKNKEKISEAKLLERLDSKEKKLAYAVYKNQIFINAGQTLLESDLPAIDQIRPVLSEQIENSKAVLDKSKKTLANFSKEPIQSEEDMIVNLVRLLYTNKDLNSDLNRKLAIAFYNNKSAAMAGNIILKEAPKKSLGIRRPLLRNIKASEKILEKTQSYFEKLNAEN</sequence>
<dbReference type="InterPro" id="IPR000871">
    <property type="entry name" value="Beta-lactam_class-A"/>
</dbReference>